<evidence type="ECO:0000256" key="5">
    <source>
        <dbReference type="ARBA" id="ARBA00022777"/>
    </source>
</evidence>
<evidence type="ECO:0000313" key="9">
    <source>
        <dbReference type="EMBL" id="MEP0867371.1"/>
    </source>
</evidence>
<dbReference type="InterPro" id="IPR002575">
    <property type="entry name" value="Aminoglycoside_PTrfase"/>
</dbReference>
<evidence type="ECO:0000256" key="3">
    <source>
        <dbReference type="ARBA" id="ARBA00022697"/>
    </source>
</evidence>
<dbReference type="GO" id="GO:0016301">
    <property type="term" value="F:kinase activity"/>
    <property type="evidence" value="ECO:0007669"/>
    <property type="project" value="UniProtKB-KW"/>
</dbReference>
<keyword evidence="5 9" id="KW-0418">Kinase</keyword>
<dbReference type="CDD" id="cd05153">
    <property type="entry name" value="HomoserineK_II"/>
    <property type="match status" value="1"/>
</dbReference>
<dbReference type="RefSeq" id="WP_190417524.1">
    <property type="nucleotide sequence ID" value="NZ_JAMPKK010000068.1"/>
</dbReference>
<dbReference type="InterPro" id="IPR011009">
    <property type="entry name" value="Kinase-like_dom_sf"/>
</dbReference>
<keyword evidence="6" id="KW-0067">ATP-binding</keyword>
<evidence type="ECO:0000256" key="7">
    <source>
        <dbReference type="ARBA" id="ARBA00038240"/>
    </source>
</evidence>
<evidence type="ECO:0000256" key="4">
    <source>
        <dbReference type="ARBA" id="ARBA00022741"/>
    </source>
</evidence>
<keyword evidence="3" id="KW-0791">Threonine biosynthesis</keyword>
<name>A0ABV0JV94_9CYAN</name>
<feature type="domain" description="Aminoglycoside phosphotransferase" evidence="8">
    <location>
        <begin position="42"/>
        <end position="267"/>
    </location>
</feature>
<keyword evidence="10" id="KW-1185">Reference proteome</keyword>
<keyword evidence="2" id="KW-0808">Transferase</keyword>
<dbReference type="Gene3D" id="3.90.1200.10">
    <property type="match status" value="1"/>
</dbReference>
<evidence type="ECO:0000259" key="8">
    <source>
        <dbReference type="Pfam" id="PF01636"/>
    </source>
</evidence>
<dbReference type="InterPro" id="IPR005280">
    <property type="entry name" value="Homoserine_kinase_II"/>
</dbReference>
<keyword evidence="1" id="KW-0028">Amino-acid biosynthesis</keyword>
<dbReference type="PANTHER" id="PTHR21064">
    <property type="entry name" value="AMINOGLYCOSIDE PHOSPHOTRANSFERASE DOMAIN-CONTAINING PROTEIN-RELATED"/>
    <property type="match status" value="1"/>
</dbReference>
<gene>
    <name evidence="9" type="ORF">NDI37_23250</name>
</gene>
<dbReference type="Pfam" id="PF01636">
    <property type="entry name" value="APH"/>
    <property type="match status" value="1"/>
</dbReference>
<evidence type="ECO:0000256" key="2">
    <source>
        <dbReference type="ARBA" id="ARBA00022679"/>
    </source>
</evidence>
<organism evidence="9 10">
    <name type="scientific">Funiculus sociatus GB2-A5</name>
    <dbReference type="NCBI Taxonomy" id="2933946"/>
    <lineage>
        <taxon>Bacteria</taxon>
        <taxon>Bacillati</taxon>
        <taxon>Cyanobacteriota</taxon>
        <taxon>Cyanophyceae</taxon>
        <taxon>Coleofasciculales</taxon>
        <taxon>Coleofasciculaceae</taxon>
        <taxon>Funiculus</taxon>
    </lineage>
</organism>
<dbReference type="PANTHER" id="PTHR21064:SF6">
    <property type="entry name" value="AMINOGLYCOSIDE PHOSPHOTRANSFERASE DOMAIN-CONTAINING PROTEIN"/>
    <property type="match status" value="1"/>
</dbReference>
<keyword evidence="4" id="KW-0547">Nucleotide-binding</keyword>
<evidence type="ECO:0000256" key="6">
    <source>
        <dbReference type="ARBA" id="ARBA00022840"/>
    </source>
</evidence>
<protein>
    <submittedName>
        <fullName evidence="9">Homoserine kinase</fullName>
    </submittedName>
</protein>
<evidence type="ECO:0000313" key="10">
    <source>
        <dbReference type="Proteomes" id="UP001442494"/>
    </source>
</evidence>
<comment type="caution">
    <text evidence="9">The sequence shown here is derived from an EMBL/GenBank/DDBJ whole genome shotgun (WGS) entry which is preliminary data.</text>
</comment>
<evidence type="ECO:0000256" key="1">
    <source>
        <dbReference type="ARBA" id="ARBA00022605"/>
    </source>
</evidence>
<dbReference type="SUPFAM" id="SSF56112">
    <property type="entry name" value="Protein kinase-like (PK-like)"/>
    <property type="match status" value="1"/>
</dbReference>
<dbReference type="EMBL" id="JAMPKK010000068">
    <property type="protein sequence ID" value="MEP0867371.1"/>
    <property type="molecule type" value="Genomic_DNA"/>
</dbReference>
<comment type="similarity">
    <text evidence="7">Belongs to the pseudomonas-type ThrB family.</text>
</comment>
<dbReference type="InterPro" id="IPR050249">
    <property type="entry name" value="Pseudomonas-type_ThrB"/>
</dbReference>
<dbReference type="Proteomes" id="UP001442494">
    <property type="component" value="Unassembled WGS sequence"/>
</dbReference>
<reference evidence="9 10" key="1">
    <citation type="submission" date="2022-04" db="EMBL/GenBank/DDBJ databases">
        <title>Positive selection, recombination, and allopatry shape intraspecific diversity of widespread and dominant cyanobacteria.</title>
        <authorList>
            <person name="Wei J."/>
            <person name="Shu W."/>
            <person name="Hu C."/>
        </authorList>
    </citation>
    <scope>NUCLEOTIDE SEQUENCE [LARGE SCALE GENOMIC DNA]</scope>
    <source>
        <strain evidence="9 10">GB2-A5</strain>
    </source>
</reference>
<proteinExistence type="inferred from homology"/>
<dbReference type="Gene3D" id="3.30.200.20">
    <property type="entry name" value="Phosphorylase Kinase, domain 1"/>
    <property type="match status" value="1"/>
</dbReference>
<sequence>MCSAFIPVIHSIPSGEALIENVLSNYQIENPLSCRLYKRGLNDTYLVETDRDRYILRVYRRGWRTLEAINFEVELLAFLHNHKMPVAYPLQSNSGSFTQAIEAPEGRRYATLFSYAPGKAVNEKLNSEQSRRLGEVLANIHLATDDFKSRFNRPALNYEYLLERSLNIIAPLFKDRVDDLDYLQKQTEKIKVQLEVLKLHLSAPVYGICMGDVHSGNAHFTETDEPTLFDFDQCGYGWRAFDIGKFMHVTYAWKMNSEIRKPFLDGYQTIRKLSEDELASIPIFTTVAHIWVMGINCEAVGDVLPYGWFTDDWLDSKLALLGQLSSDNFDIYT</sequence>
<accession>A0ABV0JV94</accession>